<organism evidence="4 5">
    <name type="scientific">Aquibium carbonis</name>
    <dbReference type="NCBI Taxonomy" id="2495581"/>
    <lineage>
        <taxon>Bacteria</taxon>
        <taxon>Pseudomonadati</taxon>
        <taxon>Pseudomonadota</taxon>
        <taxon>Alphaproteobacteria</taxon>
        <taxon>Hyphomicrobiales</taxon>
        <taxon>Phyllobacteriaceae</taxon>
        <taxon>Aquibium</taxon>
    </lineage>
</organism>
<dbReference type="InterPro" id="IPR036291">
    <property type="entry name" value="NAD(P)-bd_dom_sf"/>
</dbReference>
<dbReference type="RefSeq" id="WP_126702052.1">
    <property type="nucleotide sequence ID" value="NZ_RWKW01000099.1"/>
</dbReference>
<dbReference type="Gene3D" id="3.90.180.10">
    <property type="entry name" value="Medium-chain alcohol dehydrogenases, catalytic domain"/>
    <property type="match status" value="1"/>
</dbReference>
<dbReference type="Pfam" id="PF08240">
    <property type="entry name" value="ADH_N"/>
    <property type="match status" value="1"/>
</dbReference>
<dbReference type="SUPFAM" id="SSF50129">
    <property type="entry name" value="GroES-like"/>
    <property type="match status" value="1"/>
</dbReference>
<protein>
    <submittedName>
        <fullName evidence="4">Galactitol-1-phosphate 5-dehydrogenase</fullName>
    </submittedName>
</protein>
<comment type="caution">
    <text evidence="4">The sequence shown here is derived from an EMBL/GenBank/DDBJ whole genome shotgun (WGS) entry which is preliminary data.</text>
</comment>
<dbReference type="PANTHER" id="PTHR43401:SF2">
    <property type="entry name" value="L-THREONINE 3-DEHYDROGENASE"/>
    <property type="match status" value="1"/>
</dbReference>
<dbReference type="GO" id="GO:0016491">
    <property type="term" value="F:oxidoreductase activity"/>
    <property type="evidence" value="ECO:0007669"/>
    <property type="project" value="UniProtKB-KW"/>
</dbReference>
<dbReference type="PANTHER" id="PTHR43401">
    <property type="entry name" value="L-THREONINE 3-DEHYDROGENASE"/>
    <property type="match status" value="1"/>
</dbReference>
<feature type="domain" description="Alcohol dehydrogenase-like N-terminal" evidence="3">
    <location>
        <begin position="23"/>
        <end position="128"/>
    </location>
</feature>
<evidence type="ECO:0000256" key="1">
    <source>
        <dbReference type="ARBA" id="ARBA00023002"/>
    </source>
</evidence>
<dbReference type="EMBL" id="RWKW01000099">
    <property type="protein sequence ID" value="RST83909.1"/>
    <property type="molecule type" value="Genomic_DNA"/>
</dbReference>
<keyword evidence="1" id="KW-0560">Oxidoreductase</keyword>
<evidence type="ECO:0000259" key="3">
    <source>
        <dbReference type="Pfam" id="PF08240"/>
    </source>
</evidence>
<keyword evidence="5" id="KW-1185">Reference proteome</keyword>
<dbReference type="AlphaFoldDB" id="A0A429YR25"/>
<feature type="domain" description="Alcohol dehydrogenase-like C-terminal" evidence="2">
    <location>
        <begin position="171"/>
        <end position="292"/>
    </location>
</feature>
<evidence type="ECO:0000313" key="4">
    <source>
        <dbReference type="EMBL" id="RST83909.1"/>
    </source>
</evidence>
<dbReference type="Gene3D" id="3.40.50.720">
    <property type="entry name" value="NAD(P)-binding Rossmann-like Domain"/>
    <property type="match status" value="1"/>
</dbReference>
<gene>
    <name evidence="4" type="ORF">EJC49_21875</name>
</gene>
<evidence type="ECO:0000259" key="2">
    <source>
        <dbReference type="Pfam" id="PF00107"/>
    </source>
</evidence>
<accession>A0A429YR25</accession>
<dbReference type="SUPFAM" id="SSF51735">
    <property type="entry name" value="NAD(P)-binding Rossmann-fold domains"/>
    <property type="match status" value="1"/>
</dbReference>
<dbReference type="OrthoDB" id="9773078at2"/>
<dbReference type="InterPro" id="IPR013154">
    <property type="entry name" value="ADH-like_N"/>
</dbReference>
<dbReference type="InterPro" id="IPR050129">
    <property type="entry name" value="Zn_alcohol_dh"/>
</dbReference>
<dbReference type="InterPro" id="IPR011032">
    <property type="entry name" value="GroES-like_sf"/>
</dbReference>
<sequence>MKALVYLGKETLDYRDFPEPVAGPGEAVVRVDSCGICGSDMHGYHGHDPRRVPPMVMGHEAAGVVETGALAGRRVAVNPFLFCGRCVNCQAGAQHLCLNQRNIGLPPHAGAFADRVVVPEGNLVEIPDSMAMETAALAEPLAVSYHAVQMAVRLMRRPLPGARAVVLGGGAIGLGTALALTICGAGRVSIAEPHPGRRDAAARAHPAIHAYDPATEEPDSQSVDVVFDAVGARSTREAAFRMAARGAVVIHLGLLPGSEGVDVRRMTLGEIIFAGSYCYSMPDFRETVALLASGRFGDLGWTEQRPMRDGAQAFHDLDSGRTASAKIILRN</sequence>
<dbReference type="Proteomes" id="UP000278398">
    <property type="component" value="Unassembled WGS sequence"/>
</dbReference>
<dbReference type="InterPro" id="IPR013149">
    <property type="entry name" value="ADH-like_C"/>
</dbReference>
<proteinExistence type="predicted"/>
<name>A0A429YR25_9HYPH</name>
<evidence type="ECO:0000313" key="5">
    <source>
        <dbReference type="Proteomes" id="UP000278398"/>
    </source>
</evidence>
<reference evidence="4 5" key="1">
    <citation type="submission" date="2018-12" db="EMBL/GenBank/DDBJ databases">
        <title>Mesorhizobium carbonis sp. nov., isolated from coal mine water.</title>
        <authorList>
            <person name="Xin W."/>
            <person name="Xu Z."/>
            <person name="Xiang F."/>
            <person name="Zhang J."/>
            <person name="Xi L."/>
            <person name="Liu J."/>
        </authorList>
    </citation>
    <scope>NUCLEOTIDE SEQUENCE [LARGE SCALE GENOMIC DNA]</scope>
    <source>
        <strain evidence="4 5">B2.3</strain>
    </source>
</reference>
<dbReference type="Pfam" id="PF00107">
    <property type="entry name" value="ADH_zinc_N"/>
    <property type="match status" value="1"/>
</dbReference>